<dbReference type="RefSeq" id="WP_139230423.1">
    <property type="nucleotide sequence ID" value="NZ_FPAS01000009.1"/>
</dbReference>
<keyword evidence="1" id="KW-0732">Signal</keyword>
<dbReference type="SUPFAM" id="SSF48726">
    <property type="entry name" value="Immunoglobulin"/>
    <property type="match status" value="1"/>
</dbReference>
<dbReference type="SUPFAM" id="SSF49299">
    <property type="entry name" value="PKD domain"/>
    <property type="match status" value="1"/>
</dbReference>
<name>A0A1I7BX18_9FLAO</name>
<organism evidence="3 4">
    <name type="scientific">Lishizhenia tianjinensis</name>
    <dbReference type="NCBI Taxonomy" id="477690"/>
    <lineage>
        <taxon>Bacteria</taxon>
        <taxon>Pseudomonadati</taxon>
        <taxon>Bacteroidota</taxon>
        <taxon>Flavobacteriia</taxon>
        <taxon>Flavobacteriales</taxon>
        <taxon>Crocinitomicaceae</taxon>
        <taxon>Lishizhenia</taxon>
    </lineage>
</organism>
<dbReference type="Gene3D" id="2.60.40.2700">
    <property type="match status" value="2"/>
</dbReference>
<evidence type="ECO:0000256" key="1">
    <source>
        <dbReference type="SAM" id="SignalP"/>
    </source>
</evidence>
<dbReference type="InterPro" id="IPR007110">
    <property type="entry name" value="Ig-like_dom"/>
</dbReference>
<feature type="domain" description="Ig-like" evidence="2">
    <location>
        <begin position="896"/>
        <end position="987"/>
    </location>
</feature>
<evidence type="ECO:0000313" key="3">
    <source>
        <dbReference type="EMBL" id="SFT91736.1"/>
    </source>
</evidence>
<dbReference type="Proteomes" id="UP000236454">
    <property type="component" value="Unassembled WGS sequence"/>
</dbReference>
<protein>
    <recommendedName>
        <fullName evidence="2">Ig-like domain-containing protein</fullName>
    </recommendedName>
</protein>
<dbReference type="Pfam" id="PF19406">
    <property type="entry name" value="PKD_5"/>
    <property type="match status" value="1"/>
</dbReference>
<dbReference type="InterPro" id="IPR035986">
    <property type="entry name" value="PKD_dom_sf"/>
</dbReference>
<dbReference type="PROSITE" id="PS50835">
    <property type="entry name" value="IG_LIKE"/>
    <property type="match status" value="2"/>
</dbReference>
<reference evidence="3 4" key="1">
    <citation type="submission" date="2016-10" db="EMBL/GenBank/DDBJ databases">
        <authorList>
            <person name="de Groot N.N."/>
        </authorList>
    </citation>
    <scope>NUCLEOTIDE SEQUENCE [LARGE SCALE GENOMIC DNA]</scope>
    <source>
        <strain evidence="3 4">CGMCC 1.7005</strain>
    </source>
</reference>
<dbReference type="Gene3D" id="2.60.40.10">
    <property type="entry name" value="Immunoglobulins"/>
    <property type="match status" value="3"/>
</dbReference>
<proteinExistence type="predicted"/>
<dbReference type="STRING" id="477690.SAMN05216474_3160"/>
<dbReference type="OrthoDB" id="7794186at2"/>
<dbReference type="EMBL" id="FPAS01000009">
    <property type="protein sequence ID" value="SFT91736.1"/>
    <property type="molecule type" value="Genomic_DNA"/>
</dbReference>
<keyword evidence="4" id="KW-1185">Reference proteome</keyword>
<dbReference type="InterPro" id="IPR013783">
    <property type="entry name" value="Ig-like_fold"/>
</dbReference>
<sequence length="1412" mass="150811">MHNKLPKLFALLLITFSSFISFSQCVNIDLGPNLVLCNNTNTTLTPTITGTLSSNTSFNWSYQNNLISNDTNLVLGSNTTGIYYLQIYDSINLCSHIDSITLFNLSPGIIGDNQISCLNIYDTLFNLTSASTGGSFSISYTWESSVDNINWTPISGATTEYFLPNNLTQSTYYRRVAHTGGCSAPSNEVLIDVITPFTVDVGSDIFVCAGNDVNQSTITTGLSGGFSVQYQWIGPSDTISAANLNFQNTSVSLGGDYTLTASVDNCIVTDTLTLDVYSPIITSPLFDQSHPNLIKNCVSVGATNGLIGLTVNLPQPYSNVNLVTIDWGDGSLDTIPQANFGIFISHTYTLGSFQISVEVEHNSGCTAQVEYDVFVGSSPSPATLALFNNQAEGCTPHFTQYTFNVPSTNVDGTTYEVNWGDGSPSVIYTHPNVPATLSHTFTTTSCGNSVSISGVTYNNVYQPSVITTNPCSQDQPSAAGLISVGEAPIASFTISDTLVCPNSTISILNTSDNGYSINPGSTSCDTVSKFYWVITANNPTNNNTWNIISGSLGSNNTQPNNSLFWTSGTDNVDINFSNPGTYSIELILDNNCGNSSVIKNICIIEPPQAIIQSNDTTGCSPLMINFSENSISPSCNGSSLPVSYNWQVIQNSTPYIISQQNNATTNISFINNSSNVQSYLVVLTVLPLHPVTLAPISNGECISKDTFLVEVFPIPQFTHPTDFYLCNGDDLNALLSTNVASNFTWVAQNQTNVLGETTSLQNSNPIIESLTNTTANVEVVTYDITANSQIGGCTNTSSINIHVVPELVVSPLGSDSICIGGSPSSFTVNYTGGNGTPNYQWLVNGNTISNATNNTYSPGTLNTVGQYTYTVNVTTFGTGCNSNGNATGSVQVLPDPIITNQPIDNNYCLNTATPDTLSVSASGGYGNYTYQWYSNTTSSTTGGTLINGATDSIYIPAVSQIGTTYYYCIVSQTGSNCEATSNTAQININPAPVFNQQPLPFQEFCIGANIPAFTVSYSNGTGIPSYQWYQNTTNSYVNATLIPNATQSTYFPTIYSIDTLFYFCKISFSGGGCSEITSQIGEIILHPDPIINQNLLEDTLCIGGNLNTPLIVSYNYGFGTPSYQWALNNTNITNATNNNFSTSSSNFSNSGTQVFSVSLNLNGIGCDVAQSNIAIIEVIDDPVIITQPQSSSYCQNAPSPLPLSVGAQGGYGNYTYQWYSNTTSSTTGGTLINGATDSTFSPSVQQIGTSYYYCVVTASGSGCQTISNSAEITINPAPNFTLQPTLSQEICIGANFNPIQVQYTNGTGIASFQWYENNIDANYGGTILLNDTNSIYTPQLNTVDTLYYYCIISFSTGGCSEIVSNTAQVIVHPQAIIDVQPLAFDSICVGGSINNPLTVSYTQGVGNPSYQW</sequence>
<feature type="domain" description="Ig-like" evidence="2">
    <location>
        <begin position="1182"/>
        <end position="1273"/>
    </location>
</feature>
<dbReference type="InterPro" id="IPR036179">
    <property type="entry name" value="Ig-like_dom_sf"/>
</dbReference>
<evidence type="ECO:0000259" key="2">
    <source>
        <dbReference type="PROSITE" id="PS50835"/>
    </source>
</evidence>
<dbReference type="InterPro" id="IPR045828">
    <property type="entry name" value="PKD_Bacteroidetes"/>
</dbReference>
<evidence type="ECO:0000313" key="4">
    <source>
        <dbReference type="Proteomes" id="UP000236454"/>
    </source>
</evidence>
<accession>A0A1I7BX18</accession>
<feature type="signal peptide" evidence="1">
    <location>
        <begin position="1"/>
        <end position="23"/>
    </location>
</feature>
<feature type="chain" id="PRO_5014789879" description="Ig-like domain-containing protein" evidence="1">
    <location>
        <begin position="24"/>
        <end position="1412"/>
    </location>
</feature>
<gene>
    <name evidence="3" type="ORF">SAMN05216474_3160</name>
</gene>
<feature type="non-terminal residue" evidence="3">
    <location>
        <position position="1412"/>
    </location>
</feature>